<feature type="transmembrane region" description="Helical" evidence="7">
    <location>
        <begin position="192"/>
        <end position="213"/>
    </location>
</feature>
<reference evidence="9" key="1">
    <citation type="submission" date="2020-11" db="EMBL/GenBank/DDBJ databases">
        <authorList>
            <person name="Koelle M."/>
            <person name="Horta M.A.C."/>
            <person name="Nowrousian M."/>
            <person name="Ohm R.A."/>
            <person name="Benz P."/>
            <person name="Pilgard A."/>
        </authorList>
    </citation>
    <scope>NUCLEOTIDE SEQUENCE</scope>
    <source>
        <strain evidence="9">FPRL280</strain>
    </source>
</reference>
<dbReference type="AlphaFoldDB" id="A0A8H7U2L6"/>
<feature type="compositionally biased region" description="Polar residues" evidence="6">
    <location>
        <begin position="1"/>
        <end position="16"/>
    </location>
</feature>
<evidence type="ECO:0000256" key="2">
    <source>
        <dbReference type="ARBA" id="ARBA00022448"/>
    </source>
</evidence>
<evidence type="ECO:0000256" key="5">
    <source>
        <dbReference type="ARBA" id="ARBA00023136"/>
    </source>
</evidence>
<dbReference type="EMBL" id="JADOXO010000079">
    <property type="protein sequence ID" value="KAF9814848.1"/>
    <property type="molecule type" value="Genomic_DNA"/>
</dbReference>
<comment type="caution">
    <text evidence="9">The sequence shown here is derived from an EMBL/GenBank/DDBJ whole genome shotgun (WGS) entry which is preliminary data.</text>
</comment>
<feature type="transmembrane region" description="Helical" evidence="7">
    <location>
        <begin position="157"/>
        <end position="180"/>
    </location>
</feature>
<dbReference type="InterPro" id="IPR011701">
    <property type="entry name" value="MFS"/>
</dbReference>
<dbReference type="GO" id="GO:0016020">
    <property type="term" value="C:membrane"/>
    <property type="evidence" value="ECO:0007669"/>
    <property type="project" value="UniProtKB-SubCell"/>
</dbReference>
<feature type="transmembrane region" description="Helical" evidence="7">
    <location>
        <begin position="66"/>
        <end position="83"/>
    </location>
</feature>
<gene>
    <name evidence="9" type="ORF">IEO21_04900</name>
</gene>
<feature type="transmembrane region" description="Helical" evidence="7">
    <location>
        <begin position="334"/>
        <end position="353"/>
    </location>
</feature>
<dbReference type="Gene3D" id="1.20.1250.20">
    <property type="entry name" value="MFS general substrate transporter like domains"/>
    <property type="match status" value="2"/>
</dbReference>
<proteinExistence type="predicted"/>
<evidence type="ECO:0000256" key="1">
    <source>
        <dbReference type="ARBA" id="ARBA00004141"/>
    </source>
</evidence>
<dbReference type="PROSITE" id="PS50850">
    <property type="entry name" value="MFS"/>
    <property type="match status" value="1"/>
</dbReference>
<keyword evidence="5 7" id="KW-0472">Membrane</keyword>
<evidence type="ECO:0000313" key="9">
    <source>
        <dbReference type="EMBL" id="KAF9814848.1"/>
    </source>
</evidence>
<dbReference type="GO" id="GO:0022857">
    <property type="term" value="F:transmembrane transporter activity"/>
    <property type="evidence" value="ECO:0007669"/>
    <property type="project" value="InterPro"/>
</dbReference>
<feature type="transmembrane region" description="Helical" evidence="7">
    <location>
        <begin position="420"/>
        <end position="440"/>
    </location>
</feature>
<dbReference type="Pfam" id="PF07690">
    <property type="entry name" value="MFS_1"/>
    <property type="match status" value="1"/>
</dbReference>
<feature type="transmembrane region" description="Helical" evidence="7">
    <location>
        <begin position="360"/>
        <end position="378"/>
    </location>
</feature>
<evidence type="ECO:0000256" key="4">
    <source>
        <dbReference type="ARBA" id="ARBA00022989"/>
    </source>
</evidence>
<organism evidence="9 10">
    <name type="scientific">Rhodonia placenta</name>
    <dbReference type="NCBI Taxonomy" id="104341"/>
    <lineage>
        <taxon>Eukaryota</taxon>
        <taxon>Fungi</taxon>
        <taxon>Dikarya</taxon>
        <taxon>Basidiomycota</taxon>
        <taxon>Agaricomycotina</taxon>
        <taxon>Agaricomycetes</taxon>
        <taxon>Polyporales</taxon>
        <taxon>Adustoporiaceae</taxon>
        <taxon>Rhodonia</taxon>
    </lineage>
</organism>
<feature type="transmembrane region" description="Helical" evidence="7">
    <location>
        <begin position="225"/>
        <end position="247"/>
    </location>
</feature>
<dbReference type="FunFam" id="1.20.1250.20:FF:000068">
    <property type="entry name" value="MFS general substrate transporter"/>
    <property type="match status" value="1"/>
</dbReference>
<feature type="transmembrane region" description="Helical" evidence="7">
    <location>
        <begin position="310"/>
        <end position="328"/>
    </location>
</feature>
<reference evidence="9" key="2">
    <citation type="journal article" name="Front. Microbiol.">
        <title>Degradative Capacity of Two Strains of Rhodonia placenta: From Phenotype to Genotype.</title>
        <authorList>
            <person name="Kolle M."/>
            <person name="Horta M.A.C."/>
            <person name="Nowrousian M."/>
            <person name="Ohm R.A."/>
            <person name="Benz J.P."/>
            <person name="Pilgard A."/>
        </authorList>
    </citation>
    <scope>NUCLEOTIDE SEQUENCE</scope>
    <source>
        <strain evidence="9">FPRL280</strain>
    </source>
</reference>
<dbReference type="InterPro" id="IPR020846">
    <property type="entry name" value="MFS_dom"/>
</dbReference>
<feature type="region of interest" description="Disordered" evidence="6">
    <location>
        <begin position="1"/>
        <end position="21"/>
    </location>
</feature>
<dbReference type="Proteomes" id="UP000639403">
    <property type="component" value="Unassembled WGS sequence"/>
</dbReference>
<feature type="transmembrane region" description="Helical" evidence="7">
    <location>
        <begin position="452"/>
        <end position="473"/>
    </location>
</feature>
<dbReference type="FunFam" id="1.20.1250.20:FF:000034">
    <property type="entry name" value="MFS general substrate transporter"/>
    <property type="match status" value="1"/>
</dbReference>
<keyword evidence="2" id="KW-0813">Transport</keyword>
<feature type="transmembrane region" description="Helical" evidence="7">
    <location>
        <begin position="103"/>
        <end position="121"/>
    </location>
</feature>
<evidence type="ECO:0000313" key="10">
    <source>
        <dbReference type="Proteomes" id="UP000639403"/>
    </source>
</evidence>
<accession>A0A8H7U2L6</accession>
<evidence type="ECO:0000259" key="8">
    <source>
        <dbReference type="PROSITE" id="PS50850"/>
    </source>
</evidence>
<evidence type="ECO:0000256" key="3">
    <source>
        <dbReference type="ARBA" id="ARBA00022692"/>
    </source>
</evidence>
<feature type="domain" description="Major facilitator superfamily (MFS) profile" evidence="8">
    <location>
        <begin position="66"/>
        <end position="478"/>
    </location>
</feature>
<dbReference type="PANTHER" id="PTHR43791">
    <property type="entry name" value="PERMEASE-RELATED"/>
    <property type="match status" value="1"/>
</dbReference>
<dbReference type="SUPFAM" id="SSF103473">
    <property type="entry name" value="MFS general substrate transporter"/>
    <property type="match status" value="1"/>
</dbReference>
<sequence>MTARTATEKASSTSAPSPMGSLKEDVCVKIERDEIEEIVEVNLYNAHIDVSGVDERKLIRKIDWRLVPWLSFLFLLSFLDRTAVGNARLYGMEADLHITDQQYLIALTVFYFPYAVFEVPSNVVLKKLRPSRWLSILMLAWGVVMTCQGLVRNNAGFIIIRWFLGATEAGLFPGVTYLLSCWYKRSEFGFRAAVFFSMATIAGAFGGLLAAGLSQMAGIGGKPGWSWIFIIEGLATIVAGAFSFWLVEDFPDTATFLTEAERTFVVRRLQEDGQFSAAGEKLRLKSIIKSLVDWKTYVGMIIYAGSEGPMNAIALFLPSIVAQLGYTATPANLLTVPVYVVACIGTCLVGYLADRYGGRGYFNIGCFVLSGSGFVILICSRSAGLSYFACYLAACGVYPTIPNLVAWMSSNVEGSYKRSVTLGMVMSFGNVQGAVSSNVYRAQNAPWYTMGHGILLIYIGVGALSSIAFILCLQRENKKRDRGERDEVMKGMNEDRVDLVKNGVFVNIDEARREKGDDWSKFRYRW</sequence>
<feature type="transmembrane region" description="Helical" evidence="7">
    <location>
        <begin position="384"/>
        <end position="408"/>
    </location>
</feature>
<name>A0A8H7U2L6_9APHY</name>
<keyword evidence="4 7" id="KW-1133">Transmembrane helix</keyword>
<protein>
    <recommendedName>
        <fullName evidence="8">Major facilitator superfamily (MFS) profile domain-containing protein</fullName>
    </recommendedName>
</protein>
<evidence type="ECO:0000256" key="7">
    <source>
        <dbReference type="SAM" id="Phobius"/>
    </source>
</evidence>
<dbReference type="InterPro" id="IPR036259">
    <property type="entry name" value="MFS_trans_sf"/>
</dbReference>
<dbReference type="PANTHER" id="PTHR43791:SF19">
    <property type="entry name" value="TRANSPORTER, PUTATIVE (AFU_ORTHOLOGUE AFUA_1G01812)-RELATED"/>
    <property type="match status" value="1"/>
</dbReference>
<feature type="transmembrane region" description="Helical" evidence="7">
    <location>
        <begin position="133"/>
        <end position="151"/>
    </location>
</feature>
<keyword evidence="3 7" id="KW-0812">Transmembrane</keyword>
<evidence type="ECO:0000256" key="6">
    <source>
        <dbReference type="SAM" id="MobiDB-lite"/>
    </source>
</evidence>
<comment type="subcellular location">
    <subcellularLocation>
        <location evidence="1">Membrane</location>
        <topology evidence="1">Multi-pass membrane protein</topology>
    </subcellularLocation>
</comment>